<protein>
    <submittedName>
        <fullName evidence="1">Uncharacterized protein</fullName>
    </submittedName>
</protein>
<dbReference type="RefSeq" id="YP_009200151.1">
    <property type="nucleotide sequence ID" value="NC_028818.1"/>
</dbReference>
<gene>
    <name evidence="1" type="ORF">SEA_TP1604_36</name>
</gene>
<dbReference type="GeneID" id="26627288"/>
<evidence type="ECO:0000313" key="1">
    <source>
        <dbReference type="EMBL" id="AKA61774.1"/>
    </source>
</evidence>
<accession>A0A0E3GMU6</accession>
<dbReference type="OrthoDB" id="29348at10239"/>
<reference evidence="1 2" key="1">
    <citation type="submission" date="2015-03" db="EMBL/GenBank/DDBJ databases">
        <authorList>
            <person name="Phan H."/>
            <person name="Ton P."/>
            <person name="Bernal J.T."/>
            <person name="Kanani-Hendijani T.A."/>
            <person name="Munguia J."/>
            <person name="Olumba F.C."/>
            <person name="Orozco S."/>
            <person name="Gibbs Z.A."/>
            <person name="Donegan-Quick R."/>
            <person name="Visi D.K."/>
            <person name="Allen M.S."/>
            <person name="Hughes L.E."/>
            <person name="Bradley K.W."/>
            <person name="Asai D.J."/>
            <person name="Bowman C.A."/>
            <person name="Russell D.A."/>
            <person name="Pope W.H."/>
            <person name="Jacobs-Sera D."/>
            <person name="Hendrix R.W."/>
            <person name="Hatfull G.F."/>
        </authorList>
    </citation>
    <scope>NUCLEOTIDE SEQUENCE [LARGE SCALE GENOMIC DNA]</scope>
</reference>
<dbReference type="Proteomes" id="UP000033006">
    <property type="component" value="Segment"/>
</dbReference>
<proteinExistence type="predicted"/>
<evidence type="ECO:0000313" key="2">
    <source>
        <dbReference type="Proteomes" id="UP000033006"/>
    </source>
</evidence>
<sequence length="78" mass="8790">MSFEIPEFTDDLAHCDPCGWPDAGTEYIPASLMPGDLDRNMNPFGGRWPVFAFLKRTCLRCGFQWAEAPLRPEDTPPS</sequence>
<name>A0A0E3GMU6_9CAUD</name>
<dbReference type="KEGG" id="vg:26627288"/>
<dbReference type="EMBL" id="KP876466">
    <property type="protein sequence ID" value="AKA61774.1"/>
    <property type="molecule type" value="Genomic_DNA"/>
</dbReference>
<organism evidence="1 2">
    <name type="scientific">Streptomyces phage TP1604</name>
    <dbReference type="NCBI Taxonomy" id="1636184"/>
    <lineage>
        <taxon>Viruses</taxon>
        <taxon>Duplodnaviria</taxon>
        <taxon>Heunggongvirae</taxon>
        <taxon>Uroviricota</taxon>
        <taxon>Caudoviricetes</taxon>
        <taxon>Woodruffvirus</taxon>
        <taxon>Woodruffvirus TP1604</taxon>
    </lineage>
</organism>
<keyword evidence="2" id="KW-1185">Reference proteome</keyword>